<evidence type="ECO:0000313" key="7">
    <source>
        <dbReference type="Proteomes" id="UP000410492"/>
    </source>
</evidence>
<protein>
    <recommendedName>
        <fullName evidence="5">Notch ligand N-terminal domain-containing protein</fullName>
    </recommendedName>
</protein>
<evidence type="ECO:0000256" key="3">
    <source>
        <dbReference type="ARBA" id="ARBA00022737"/>
    </source>
</evidence>
<keyword evidence="7" id="KW-1185">Reference proteome</keyword>
<keyword evidence="2" id="KW-0812">Transmembrane</keyword>
<organism evidence="6 7">
    <name type="scientific">Callosobruchus maculatus</name>
    <name type="common">Southern cowpea weevil</name>
    <name type="synonym">Pulse bruchid</name>
    <dbReference type="NCBI Taxonomy" id="64391"/>
    <lineage>
        <taxon>Eukaryota</taxon>
        <taxon>Metazoa</taxon>
        <taxon>Ecdysozoa</taxon>
        <taxon>Arthropoda</taxon>
        <taxon>Hexapoda</taxon>
        <taxon>Insecta</taxon>
        <taxon>Pterygota</taxon>
        <taxon>Neoptera</taxon>
        <taxon>Endopterygota</taxon>
        <taxon>Coleoptera</taxon>
        <taxon>Polyphaga</taxon>
        <taxon>Cucujiformia</taxon>
        <taxon>Chrysomeloidea</taxon>
        <taxon>Chrysomelidae</taxon>
        <taxon>Bruchinae</taxon>
        <taxon>Bruchini</taxon>
        <taxon>Callosobruchus</taxon>
    </lineage>
</organism>
<evidence type="ECO:0000259" key="5">
    <source>
        <dbReference type="Pfam" id="PF07657"/>
    </source>
</evidence>
<dbReference type="InterPro" id="IPR011651">
    <property type="entry name" value="Notch_ligand_N"/>
</dbReference>
<keyword evidence="4" id="KW-1133">Transmembrane helix</keyword>
<evidence type="ECO:0000256" key="2">
    <source>
        <dbReference type="ARBA" id="ARBA00022692"/>
    </source>
</evidence>
<evidence type="ECO:0000313" key="6">
    <source>
        <dbReference type="EMBL" id="VEN62350.1"/>
    </source>
</evidence>
<keyword evidence="3" id="KW-0677">Repeat</keyword>
<dbReference type="Pfam" id="PF07657">
    <property type="entry name" value="MNNL"/>
    <property type="match status" value="1"/>
</dbReference>
<dbReference type="Proteomes" id="UP000410492">
    <property type="component" value="Unassembled WGS sequence"/>
</dbReference>
<feature type="non-terminal residue" evidence="6">
    <location>
        <position position="113"/>
    </location>
</feature>
<evidence type="ECO:0000256" key="4">
    <source>
        <dbReference type="ARBA" id="ARBA00022989"/>
    </source>
</evidence>
<dbReference type="EMBL" id="CAACVG010013778">
    <property type="protein sequence ID" value="VEN62350.1"/>
    <property type="molecule type" value="Genomic_DNA"/>
</dbReference>
<name>A0A653DQQ3_CALMS</name>
<sequence length="113" mass="12197">MRADKSKNPKCASCSGIFELQVLEMSNPLSELSSGECCGGGNTARNPLTNRCTAPCQTFFRLCLKEYQSNVASTGSCSFGNASSQILGRDSFIVSDPDRGVGKIVLPFTFRWT</sequence>
<dbReference type="GO" id="GO:0007219">
    <property type="term" value="P:Notch signaling pathway"/>
    <property type="evidence" value="ECO:0007669"/>
    <property type="project" value="InterPro"/>
</dbReference>
<dbReference type="OrthoDB" id="283575at2759"/>
<gene>
    <name evidence="6" type="ORF">CALMAC_LOCUS19481</name>
</gene>
<dbReference type="AlphaFoldDB" id="A0A653DQQ3"/>
<dbReference type="GO" id="GO:0016020">
    <property type="term" value="C:membrane"/>
    <property type="evidence" value="ECO:0007669"/>
    <property type="project" value="UniProtKB-SubCell"/>
</dbReference>
<accession>A0A653DQQ3</accession>
<feature type="domain" description="Notch ligand N-terminal" evidence="5">
    <location>
        <begin position="15"/>
        <end position="113"/>
    </location>
</feature>
<proteinExistence type="predicted"/>
<reference evidence="6 7" key="1">
    <citation type="submission" date="2019-01" db="EMBL/GenBank/DDBJ databases">
        <authorList>
            <person name="Sayadi A."/>
        </authorList>
    </citation>
    <scope>NUCLEOTIDE SEQUENCE [LARGE SCALE GENOMIC DNA]</scope>
</reference>
<keyword evidence="4" id="KW-0472">Membrane</keyword>
<dbReference type="Gene3D" id="2.60.40.3510">
    <property type="match status" value="1"/>
</dbReference>
<evidence type="ECO:0000256" key="1">
    <source>
        <dbReference type="ARBA" id="ARBA00022536"/>
    </source>
</evidence>
<keyword evidence="1" id="KW-0245">EGF-like domain</keyword>